<dbReference type="PRINTS" id="PR00111">
    <property type="entry name" value="ABHYDROLASE"/>
</dbReference>
<feature type="domain" description="AB hydrolase-1" evidence="1">
    <location>
        <begin position="29"/>
        <end position="249"/>
    </location>
</feature>
<sequence>MTEIPGFTRRRIALPGIALSMQEAGAGDPLILLHGFPQNGLCWHHVAPAFAERFRVIIPDLRGYGQSDAPPDDAAHDAYSKRQMANDIVALMDHLGLPAAHILGHDRGARVSYRLALDHPARVRRLGIIEIAPTAEYWDAWGYDLAMSAWHWTFLAQPAPVPERMIGSDPVAWLDHTLQGWTLAKSLDAFPPASLAAYRAQAKDKARIHAMCADYRAGATTDRAQDIADRAAGHRITAPLHFLWGRHGFPARTGDPAGIWRRWADQVTDTSCDSGHFVMEENPQAVLDAFLPFFTQAD</sequence>
<reference evidence="2 3" key="1">
    <citation type="submission" date="2023-04" db="EMBL/GenBank/DDBJ databases">
        <title>YMD61, complete Genome.</title>
        <authorList>
            <person name="Zhang J."/>
        </authorList>
    </citation>
    <scope>NUCLEOTIDE SEQUENCE [LARGE SCALE GENOMIC DNA]</scope>
    <source>
        <strain evidence="2 3">YMD61</strain>
    </source>
</reference>
<dbReference type="RefSeq" id="WP_281464800.1">
    <property type="nucleotide sequence ID" value="NZ_CP124535.1"/>
</dbReference>
<dbReference type="EMBL" id="CP124535">
    <property type="protein sequence ID" value="WGV15433.1"/>
    <property type="molecule type" value="Genomic_DNA"/>
</dbReference>
<dbReference type="InterPro" id="IPR000073">
    <property type="entry name" value="AB_hydrolase_1"/>
</dbReference>
<keyword evidence="3" id="KW-1185">Reference proteome</keyword>
<accession>A0ABY8Q3K1</accession>
<evidence type="ECO:0000313" key="3">
    <source>
        <dbReference type="Proteomes" id="UP001230978"/>
    </source>
</evidence>
<dbReference type="Proteomes" id="UP001230978">
    <property type="component" value="Chromosome"/>
</dbReference>
<dbReference type="Gene3D" id="3.40.50.1820">
    <property type="entry name" value="alpha/beta hydrolase"/>
    <property type="match status" value="1"/>
</dbReference>
<dbReference type="GO" id="GO:0016787">
    <property type="term" value="F:hydrolase activity"/>
    <property type="evidence" value="ECO:0007669"/>
    <property type="project" value="UniProtKB-KW"/>
</dbReference>
<evidence type="ECO:0000313" key="2">
    <source>
        <dbReference type="EMBL" id="WGV15433.1"/>
    </source>
</evidence>
<dbReference type="Pfam" id="PF00561">
    <property type="entry name" value="Abhydrolase_1"/>
    <property type="match status" value="1"/>
</dbReference>
<protein>
    <submittedName>
        <fullName evidence="2">Alpha/beta hydrolase</fullName>
    </submittedName>
</protein>
<evidence type="ECO:0000259" key="1">
    <source>
        <dbReference type="Pfam" id="PF00561"/>
    </source>
</evidence>
<organism evidence="2 3">
    <name type="scientific">Fuscovulum ytuae</name>
    <dbReference type="NCBI Taxonomy" id="3042299"/>
    <lineage>
        <taxon>Bacteria</taxon>
        <taxon>Pseudomonadati</taxon>
        <taxon>Pseudomonadota</taxon>
        <taxon>Alphaproteobacteria</taxon>
        <taxon>Rhodobacterales</taxon>
        <taxon>Paracoccaceae</taxon>
        <taxon>Fuscovulum</taxon>
    </lineage>
</organism>
<proteinExistence type="predicted"/>
<dbReference type="InterPro" id="IPR029058">
    <property type="entry name" value="AB_hydrolase_fold"/>
</dbReference>
<name>A0ABY8Q3K1_9RHOB</name>
<gene>
    <name evidence="2" type="ORF">QF092_14350</name>
</gene>
<dbReference type="SUPFAM" id="SSF53474">
    <property type="entry name" value="alpha/beta-Hydrolases"/>
    <property type="match status" value="1"/>
</dbReference>
<keyword evidence="2" id="KW-0378">Hydrolase</keyword>
<dbReference type="PANTHER" id="PTHR43329">
    <property type="entry name" value="EPOXIDE HYDROLASE"/>
    <property type="match status" value="1"/>
</dbReference>